<dbReference type="EMBL" id="JAUUTY010000002">
    <property type="protein sequence ID" value="KAK1681020.1"/>
    <property type="molecule type" value="Genomic_DNA"/>
</dbReference>
<dbReference type="Pfam" id="PF07727">
    <property type="entry name" value="RVT_2"/>
    <property type="match status" value="1"/>
</dbReference>
<sequence length="238" mass="26585">MACRSLAHRPCVPDAQHAVGQAAWALFPKPATEHLAWTWCTPPITVRPHHTGVAGSKRAEAVKTAVYILNGALTRSLDGVTPYEAWHGPEVPPRSWEPRDVTEALDDVAWKAAMYDEMASILDNKTKVHYPLPAGHKAIGLKWVYKVKRDAEYKVIKHKARLVTKGYAQRQGVDFEEVFALVARMETVCVYSAAHSKWEVHNMDVKSAFLNGHLAEEVYVVQPPGYITAGKKEQVLRL</sequence>
<dbReference type="AlphaFoldDB" id="A0AAD8TDT4"/>
<feature type="domain" description="Reverse transcriptase Ty1/copia-type" evidence="1">
    <location>
        <begin position="131"/>
        <end position="238"/>
    </location>
</feature>
<organism evidence="2 3">
    <name type="scientific">Lolium multiflorum</name>
    <name type="common">Italian ryegrass</name>
    <name type="synonym">Lolium perenne subsp. multiflorum</name>
    <dbReference type="NCBI Taxonomy" id="4521"/>
    <lineage>
        <taxon>Eukaryota</taxon>
        <taxon>Viridiplantae</taxon>
        <taxon>Streptophyta</taxon>
        <taxon>Embryophyta</taxon>
        <taxon>Tracheophyta</taxon>
        <taxon>Spermatophyta</taxon>
        <taxon>Magnoliopsida</taxon>
        <taxon>Liliopsida</taxon>
        <taxon>Poales</taxon>
        <taxon>Poaceae</taxon>
        <taxon>BOP clade</taxon>
        <taxon>Pooideae</taxon>
        <taxon>Poodae</taxon>
        <taxon>Poeae</taxon>
        <taxon>Poeae Chloroplast Group 2 (Poeae type)</taxon>
        <taxon>Loliodinae</taxon>
        <taxon>Loliinae</taxon>
        <taxon>Lolium</taxon>
    </lineage>
</organism>
<protein>
    <recommendedName>
        <fullName evidence="1">Reverse transcriptase Ty1/copia-type domain-containing protein</fullName>
    </recommendedName>
</protein>
<accession>A0AAD8TDT4</accession>
<evidence type="ECO:0000313" key="3">
    <source>
        <dbReference type="Proteomes" id="UP001231189"/>
    </source>
</evidence>
<comment type="caution">
    <text evidence="2">The sequence shown here is derived from an EMBL/GenBank/DDBJ whole genome shotgun (WGS) entry which is preliminary data.</text>
</comment>
<dbReference type="InterPro" id="IPR013103">
    <property type="entry name" value="RVT_2"/>
</dbReference>
<reference evidence="2" key="1">
    <citation type="submission" date="2023-07" db="EMBL/GenBank/DDBJ databases">
        <title>A chromosome-level genome assembly of Lolium multiflorum.</title>
        <authorList>
            <person name="Chen Y."/>
            <person name="Copetti D."/>
            <person name="Kolliker R."/>
            <person name="Studer B."/>
        </authorList>
    </citation>
    <scope>NUCLEOTIDE SEQUENCE</scope>
    <source>
        <strain evidence="2">02402/16</strain>
        <tissue evidence="2">Leaf</tissue>
    </source>
</reference>
<keyword evidence="3" id="KW-1185">Reference proteome</keyword>
<dbReference type="Proteomes" id="UP001231189">
    <property type="component" value="Unassembled WGS sequence"/>
</dbReference>
<evidence type="ECO:0000259" key="1">
    <source>
        <dbReference type="Pfam" id="PF07727"/>
    </source>
</evidence>
<name>A0AAD8TDT4_LOLMU</name>
<gene>
    <name evidence="2" type="ORF">QYE76_041868</name>
</gene>
<evidence type="ECO:0000313" key="2">
    <source>
        <dbReference type="EMBL" id="KAK1681020.1"/>
    </source>
</evidence>
<proteinExistence type="predicted"/>